<feature type="chain" id="PRO_5013291168" evidence="1">
    <location>
        <begin position="29"/>
        <end position="179"/>
    </location>
</feature>
<evidence type="ECO:0000313" key="4">
    <source>
        <dbReference type="Proteomes" id="UP000183995"/>
    </source>
</evidence>
<reference evidence="3 4" key="1">
    <citation type="submission" date="2016-11" db="EMBL/GenBank/DDBJ databases">
        <authorList>
            <person name="Jaros S."/>
            <person name="Januszkiewicz K."/>
            <person name="Wedrychowicz H."/>
        </authorList>
    </citation>
    <scope>NUCLEOTIDE SEQUENCE [LARGE SCALE GENOMIC DNA]</scope>
    <source>
        <strain evidence="3 4">DSM 10068</strain>
    </source>
</reference>
<dbReference type="PANTHER" id="PTHR31157">
    <property type="entry name" value="SCP DOMAIN-CONTAINING PROTEIN"/>
    <property type="match status" value="1"/>
</dbReference>
<dbReference type="Pfam" id="PF00188">
    <property type="entry name" value="CAP"/>
    <property type="match status" value="1"/>
</dbReference>
<dbReference type="STRING" id="1123282.SAMN02745823_02733"/>
<accession>A0A1M5YQK2</accession>
<proteinExistence type="predicted"/>
<feature type="signal peptide" evidence="1">
    <location>
        <begin position="1"/>
        <end position="28"/>
    </location>
</feature>
<dbReference type="InterPro" id="IPR014044">
    <property type="entry name" value="CAP_dom"/>
</dbReference>
<dbReference type="RefSeq" id="WP_073080007.1">
    <property type="nucleotide sequence ID" value="NZ_FQXV01000010.1"/>
</dbReference>
<evidence type="ECO:0000313" key="3">
    <source>
        <dbReference type="EMBL" id="SHI14322.1"/>
    </source>
</evidence>
<dbReference type="AlphaFoldDB" id="A0A1M5YQK2"/>
<evidence type="ECO:0000256" key="1">
    <source>
        <dbReference type="SAM" id="SignalP"/>
    </source>
</evidence>
<gene>
    <name evidence="3" type="ORF">SAMN02745823_02733</name>
</gene>
<keyword evidence="1" id="KW-0732">Signal</keyword>
<name>A0A1M5YQK2_9FIRM</name>
<dbReference type="InterPro" id="IPR035940">
    <property type="entry name" value="CAP_sf"/>
</dbReference>
<protein>
    <submittedName>
        <fullName evidence="3">Uncharacterized conserved protein YkwD, contains CAP (CSP/antigen 5/PR1) domain</fullName>
    </submittedName>
</protein>
<dbReference type="Proteomes" id="UP000183995">
    <property type="component" value="Unassembled WGS sequence"/>
</dbReference>
<keyword evidence="4" id="KW-1185">Reference proteome</keyword>
<evidence type="ECO:0000259" key="2">
    <source>
        <dbReference type="Pfam" id="PF00188"/>
    </source>
</evidence>
<dbReference type="SUPFAM" id="SSF55797">
    <property type="entry name" value="PR-1-like"/>
    <property type="match status" value="1"/>
</dbReference>
<dbReference type="Gene3D" id="3.40.33.10">
    <property type="entry name" value="CAP"/>
    <property type="match status" value="1"/>
</dbReference>
<dbReference type="CDD" id="cd05379">
    <property type="entry name" value="CAP_bacterial"/>
    <property type="match status" value="1"/>
</dbReference>
<feature type="domain" description="SCP" evidence="2">
    <location>
        <begin position="62"/>
        <end position="175"/>
    </location>
</feature>
<sequence>MTKKRIFNAVFLLFAFMTISLTAPTTLAGWEPGTAAAPGEVAASAKTDQNWEDPKAFKAEVVRLVNVERTDNGMNTLEETQALADMADIRAEESAVFFSHTRPDGSNCSTIFSEHHMPYRVAGENLSKGFSSPEKLVAAWMNSASHRKNILNEKFADIGIGLYVNEDGKIYCSQLFYTP</sequence>
<dbReference type="OrthoDB" id="9783944at2"/>
<dbReference type="EMBL" id="FQXV01000010">
    <property type="protein sequence ID" value="SHI14322.1"/>
    <property type="molecule type" value="Genomic_DNA"/>
</dbReference>
<organism evidence="3 4">
    <name type="scientific">Sporobacter termitidis DSM 10068</name>
    <dbReference type="NCBI Taxonomy" id="1123282"/>
    <lineage>
        <taxon>Bacteria</taxon>
        <taxon>Bacillati</taxon>
        <taxon>Bacillota</taxon>
        <taxon>Clostridia</taxon>
        <taxon>Eubacteriales</taxon>
        <taxon>Oscillospiraceae</taxon>
        <taxon>Sporobacter</taxon>
    </lineage>
</organism>
<dbReference type="PANTHER" id="PTHR31157:SF1">
    <property type="entry name" value="SCP DOMAIN-CONTAINING PROTEIN"/>
    <property type="match status" value="1"/>
</dbReference>